<dbReference type="OrthoDB" id="337038at2759"/>
<gene>
    <name evidence="2" type="ORF">DAEQUDRAFT_2608</name>
</gene>
<sequence>MFSKSRRTSAVSFFLYVVVLLLTLFFAAVSCALLLSQAVRTDRRRTWNKNFNAVVIGAAVLRPVQAVVSVVYCLKRRLAVHRRLQRISKTYRTLGGDELPERVYRFIQQEYTRACLITHESQPKDGFQEGWGRPGTRYAGVRFRTGLLDTIREIDALAHLIIPRHPVLRPHARMLHHFRFIVPLLPRDEDGLTPLHYYDSAMQLARHASREPTETEYVVGMAAASEIKRILDECRQEMLEGSSSHLSEATSAEL</sequence>
<keyword evidence="3" id="KW-1185">Reference proteome</keyword>
<dbReference type="STRING" id="1314783.A0A165UBV7"/>
<keyword evidence="1" id="KW-0812">Transmembrane</keyword>
<evidence type="ECO:0000256" key="1">
    <source>
        <dbReference type="SAM" id="Phobius"/>
    </source>
</evidence>
<protein>
    <recommendedName>
        <fullName evidence="4">Defect at low temperature protein 1</fullName>
    </recommendedName>
</protein>
<keyword evidence="1" id="KW-0472">Membrane</keyword>
<dbReference type="Proteomes" id="UP000076727">
    <property type="component" value="Unassembled WGS sequence"/>
</dbReference>
<dbReference type="AlphaFoldDB" id="A0A165UBV7"/>
<dbReference type="EMBL" id="KV429032">
    <property type="protein sequence ID" value="KZT74692.1"/>
    <property type="molecule type" value="Genomic_DNA"/>
</dbReference>
<proteinExistence type="predicted"/>
<evidence type="ECO:0008006" key="4">
    <source>
        <dbReference type="Google" id="ProtNLM"/>
    </source>
</evidence>
<evidence type="ECO:0000313" key="3">
    <source>
        <dbReference type="Proteomes" id="UP000076727"/>
    </source>
</evidence>
<dbReference type="PROSITE" id="PS51257">
    <property type="entry name" value="PROKAR_LIPOPROTEIN"/>
    <property type="match status" value="1"/>
</dbReference>
<keyword evidence="1" id="KW-1133">Transmembrane helix</keyword>
<feature type="transmembrane region" description="Helical" evidence="1">
    <location>
        <begin position="12"/>
        <end position="39"/>
    </location>
</feature>
<accession>A0A165UBV7</accession>
<name>A0A165UBV7_9APHY</name>
<feature type="transmembrane region" description="Helical" evidence="1">
    <location>
        <begin position="51"/>
        <end position="74"/>
    </location>
</feature>
<organism evidence="2 3">
    <name type="scientific">Daedalea quercina L-15889</name>
    <dbReference type="NCBI Taxonomy" id="1314783"/>
    <lineage>
        <taxon>Eukaryota</taxon>
        <taxon>Fungi</taxon>
        <taxon>Dikarya</taxon>
        <taxon>Basidiomycota</taxon>
        <taxon>Agaricomycotina</taxon>
        <taxon>Agaricomycetes</taxon>
        <taxon>Polyporales</taxon>
        <taxon>Fomitopsis</taxon>
    </lineage>
</organism>
<evidence type="ECO:0000313" key="2">
    <source>
        <dbReference type="EMBL" id="KZT74692.1"/>
    </source>
</evidence>
<reference evidence="2 3" key="1">
    <citation type="journal article" date="2016" name="Mol. Biol. Evol.">
        <title>Comparative Genomics of Early-Diverging Mushroom-Forming Fungi Provides Insights into the Origins of Lignocellulose Decay Capabilities.</title>
        <authorList>
            <person name="Nagy L.G."/>
            <person name="Riley R."/>
            <person name="Tritt A."/>
            <person name="Adam C."/>
            <person name="Daum C."/>
            <person name="Floudas D."/>
            <person name="Sun H."/>
            <person name="Yadav J.S."/>
            <person name="Pangilinan J."/>
            <person name="Larsson K.H."/>
            <person name="Matsuura K."/>
            <person name="Barry K."/>
            <person name="Labutti K."/>
            <person name="Kuo R."/>
            <person name="Ohm R.A."/>
            <person name="Bhattacharya S.S."/>
            <person name="Shirouzu T."/>
            <person name="Yoshinaga Y."/>
            <person name="Martin F.M."/>
            <person name="Grigoriev I.V."/>
            <person name="Hibbett D.S."/>
        </authorList>
    </citation>
    <scope>NUCLEOTIDE SEQUENCE [LARGE SCALE GENOMIC DNA]</scope>
    <source>
        <strain evidence="2 3">L-15889</strain>
    </source>
</reference>